<evidence type="ECO:0000256" key="1">
    <source>
        <dbReference type="ARBA" id="ARBA00004236"/>
    </source>
</evidence>
<dbReference type="GO" id="GO:0007165">
    <property type="term" value="P:signal transduction"/>
    <property type="evidence" value="ECO:0007669"/>
    <property type="project" value="UniProtKB-KW"/>
</dbReference>
<dbReference type="OrthoDB" id="9806477at2"/>
<evidence type="ECO:0000256" key="4">
    <source>
        <dbReference type="ARBA" id="ARBA00022692"/>
    </source>
</evidence>
<evidence type="ECO:0000256" key="7">
    <source>
        <dbReference type="ARBA" id="ARBA00023224"/>
    </source>
</evidence>
<name>A0A2A7UY99_COMTR</name>
<evidence type="ECO:0000256" key="5">
    <source>
        <dbReference type="ARBA" id="ARBA00022989"/>
    </source>
</evidence>
<dbReference type="CDD" id="cd00130">
    <property type="entry name" value="PAS"/>
    <property type="match status" value="1"/>
</dbReference>
<organism evidence="13 14">
    <name type="scientific">Comamonas terrigena</name>
    <dbReference type="NCBI Taxonomy" id="32013"/>
    <lineage>
        <taxon>Bacteria</taxon>
        <taxon>Pseudomonadati</taxon>
        <taxon>Pseudomonadota</taxon>
        <taxon>Betaproteobacteria</taxon>
        <taxon>Burkholderiales</taxon>
        <taxon>Comamonadaceae</taxon>
        <taxon>Comamonas</taxon>
    </lineage>
</organism>
<dbReference type="Pfam" id="PF08447">
    <property type="entry name" value="PAS_3"/>
    <property type="match status" value="1"/>
</dbReference>
<dbReference type="PROSITE" id="PS50885">
    <property type="entry name" value="HAMP"/>
    <property type="match status" value="1"/>
</dbReference>
<dbReference type="InterPro" id="IPR000014">
    <property type="entry name" value="PAS"/>
</dbReference>
<dbReference type="Pfam" id="PF02203">
    <property type="entry name" value="TarH"/>
    <property type="match status" value="1"/>
</dbReference>
<evidence type="ECO:0000256" key="3">
    <source>
        <dbReference type="ARBA" id="ARBA00022481"/>
    </source>
</evidence>
<keyword evidence="3" id="KW-0488">Methylation</keyword>
<dbReference type="SMART" id="SM00086">
    <property type="entry name" value="PAC"/>
    <property type="match status" value="1"/>
</dbReference>
<gene>
    <name evidence="13" type="ORF">CRM82_18005</name>
</gene>
<evidence type="ECO:0000313" key="13">
    <source>
        <dbReference type="EMBL" id="PEH90228.1"/>
    </source>
</evidence>
<evidence type="ECO:0000256" key="10">
    <source>
        <dbReference type="SAM" id="Phobius"/>
    </source>
</evidence>
<dbReference type="SUPFAM" id="SSF158472">
    <property type="entry name" value="HAMP domain-like"/>
    <property type="match status" value="1"/>
</dbReference>
<dbReference type="InterPro" id="IPR003660">
    <property type="entry name" value="HAMP_dom"/>
</dbReference>
<dbReference type="PANTHER" id="PTHR32089">
    <property type="entry name" value="METHYL-ACCEPTING CHEMOTAXIS PROTEIN MCPB"/>
    <property type="match status" value="1"/>
</dbReference>
<dbReference type="PROSITE" id="PS50112">
    <property type="entry name" value="PAS"/>
    <property type="match status" value="1"/>
</dbReference>
<evidence type="ECO:0000313" key="14">
    <source>
        <dbReference type="Proteomes" id="UP000220246"/>
    </source>
</evidence>
<dbReference type="InterPro" id="IPR001610">
    <property type="entry name" value="PAC"/>
</dbReference>
<sequence>MKQNLPVTTRHTEIPPGVTLVSKTDLKGVITYANEAFVEISGYTLDELLGRSHNIVRHPDMPPAAFEDMWRTLQSGKPWRGIVKNRCKDGGYYWVDACVVPITRHDQVIGYMSVRKHATAAAIDAAKGLYRTMAAGAFQPRARLPAWLGIRSGMRAGSLFVAFLMLAGGALGIGGLTLADDALTQLYQAQLQPVAAIGKIEARLSDSRATMLEIRLARREGAQGVAPQALDGQITKLRANRDEIHALLGQLTGMDAQVAQQKDLLTTALTRYTDDGLRLVERAAAHDDPARVDQLVAQTVLPLEQAATAAAGGLRNALTVAARTAYDDTLDRNARIRHFAIAGIVFGLLVVALVGHMFIRGIVNPLNASIRRLNRIAQGDLQGEIDLSGTGESGQLNHAAAVMQLHLKVMIDEIALAARRIHRHCATLNIALYEVTEHSEEQHDRVYSAIRSLDAAVAETSDLSERAERLMHLAASVQGDGGLALAADTRELATATRLTAFGADEVAGAMRQVAELIVENRGEAQRAWQASEELKRTAVELNQLVDYFEPAKTAAAGGGGIGPGAAAASPAAQVQAQAASPEPATTA</sequence>
<evidence type="ECO:0000256" key="8">
    <source>
        <dbReference type="ARBA" id="ARBA00029447"/>
    </source>
</evidence>
<dbReference type="InterPro" id="IPR003122">
    <property type="entry name" value="Tar_rcpt_lig-bd"/>
</dbReference>
<keyword evidence="2" id="KW-1003">Cell membrane</keyword>
<dbReference type="RefSeq" id="WP_066533911.1">
    <property type="nucleotide sequence ID" value="NZ_PDEA01000001.1"/>
</dbReference>
<keyword evidence="4 10" id="KW-0812">Transmembrane</keyword>
<feature type="transmembrane region" description="Helical" evidence="10">
    <location>
        <begin position="159"/>
        <end position="179"/>
    </location>
</feature>
<feature type="domain" description="PAS" evidence="11">
    <location>
        <begin position="25"/>
        <end position="76"/>
    </location>
</feature>
<dbReference type="SMART" id="SM00091">
    <property type="entry name" value="PAS"/>
    <property type="match status" value="1"/>
</dbReference>
<feature type="transmembrane region" description="Helical" evidence="10">
    <location>
        <begin position="339"/>
        <end position="363"/>
    </location>
</feature>
<dbReference type="InterPro" id="IPR035965">
    <property type="entry name" value="PAS-like_dom_sf"/>
</dbReference>
<proteinExistence type="inferred from homology"/>
<feature type="compositionally biased region" description="Low complexity" evidence="9">
    <location>
        <begin position="564"/>
        <end position="587"/>
    </location>
</feature>
<comment type="subcellular location">
    <subcellularLocation>
        <location evidence="1">Cell membrane</location>
    </subcellularLocation>
</comment>
<protein>
    <submittedName>
        <fullName evidence="13">Chemotaxis protein</fullName>
    </submittedName>
</protein>
<dbReference type="NCBIfam" id="TIGR00229">
    <property type="entry name" value="sensory_box"/>
    <property type="match status" value="1"/>
</dbReference>
<evidence type="ECO:0000259" key="12">
    <source>
        <dbReference type="PROSITE" id="PS50885"/>
    </source>
</evidence>
<dbReference type="Proteomes" id="UP000220246">
    <property type="component" value="Unassembled WGS sequence"/>
</dbReference>
<dbReference type="AlphaFoldDB" id="A0A2A7UY99"/>
<dbReference type="Gene3D" id="6.10.340.10">
    <property type="match status" value="1"/>
</dbReference>
<reference evidence="14" key="1">
    <citation type="submission" date="2017-09" db="EMBL/GenBank/DDBJ databases">
        <title>FDA dAtabase for Regulatory Grade micrObial Sequences (FDA-ARGOS): Supporting development and validation of Infectious Disease Dx tests.</title>
        <authorList>
            <person name="Minogue T."/>
            <person name="Wolcott M."/>
            <person name="Wasieloski L."/>
            <person name="Aguilar W."/>
            <person name="Moore D."/>
            <person name="Tallon L."/>
            <person name="Sadzewicz L."/>
            <person name="Ott S."/>
            <person name="Zhao X."/>
            <person name="Nagaraj S."/>
            <person name="Vavikolanu K."/>
            <person name="Aluvathingal J."/>
            <person name="Nadendla S."/>
            <person name="Sichtig H."/>
        </authorList>
    </citation>
    <scope>NUCLEOTIDE SEQUENCE [LARGE SCALE GENOMIC DNA]</scope>
    <source>
        <strain evidence="14">FDAARGOS_394</strain>
    </source>
</reference>
<comment type="similarity">
    <text evidence="8">Belongs to the methyl-accepting chemotaxis (MCP) protein family.</text>
</comment>
<dbReference type="InterPro" id="IPR013655">
    <property type="entry name" value="PAS_fold_3"/>
</dbReference>
<dbReference type="GO" id="GO:0006935">
    <property type="term" value="P:chemotaxis"/>
    <property type="evidence" value="ECO:0007669"/>
    <property type="project" value="InterPro"/>
</dbReference>
<keyword evidence="7" id="KW-0807">Transducer</keyword>
<dbReference type="EMBL" id="PDEA01000001">
    <property type="protein sequence ID" value="PEH90228.1"/>
    <property type="molecule type" value="Genomic_DNA"/>
</dbReference>
<evidence type="ECO:0000256" key="2">
    <source>
        <dbReference type="ARBA" id="ARBA00022475"/>
    </source>
</evidence>
<keyword evidence="14" id="KW-1185">Reference proteome</keyword>
<dbReference type="SUPFAM" id="SSF55785">
    <property type="entry name" value="PYP-like sensor domain (PAS domain)"/>
    <property type="match status" value="1"/>
</dbReference>
<feature type="region of interest" description="Disordered" evidence="9">
    <location>
        <begin position="558"/>
        <end position="587"/>
    </location>
</feature>
<evidence type="ECO:0000256" key="6">
    <source>
        <dbReference type="ARBA" id="ARBA00023136"/>
    </source>
</evidence>
<feature type="domain" description="HAMP" evidence="12">
    <location>
        <begin position="360"/>
        <end position="412"/>
    </location>
</feature>
<evidence type="ECO:0000256" key="9">
    <source>
        <dbReference type="SAM" id="MobiDB-lite"/>
    </source>
</evidence>
<dbReference type="GeneID" id="80802522"/>
<comment type="caution">
    <text evidence="13">The sequence shown here is derived from an EMBL/GenBank/DDBJ whole genome shotgun (WGS) entry which is preliminary data.</text>
</comment>
<dbReference type="GO" id="GO:0005886">
    <property type="term" value="C:plasma membrane"/>
    <property type="evidence" value="ECO:0007669"/>
    <property type="project" value="UniProtKB-SubCell"/>
</dbReference>
<evidence type="ECO:0000259" key="11">
    <source>
        <dbReference type="PROSITE" id="PS50112"/>
    </source>
</evidence>
<keyword evidence="6 10" id="KW-0472">Membrane</keyword>
<dbReference type="PANTHER" id="PTHR32089:SF120">
    <property type="entry name" value="METHYL-ACCEPTING CHEMOTAXIS PROTEIN TLPQ"/>
    <property type="match status" value="1"/>
</dbReference>
<dbReference type="STRING" id="1219032.GCA_001515545_00961"/>
<keyword evidence="5 10" id="KW-1133">Transmembrane helix</keyword>
<accession>A0A2A7UY99</accession>
<dbReference type="Gene3D" id="3.30.450.20">
    <property type="entry name" value="PAS domain"/>
    <property type="match status" value="1"/>
</dbReference>